<feature type="domain" description="DUF659" evidence="2">
    <location>
        <begin position="121"/>
        <end position="212"/>
    </location>
</feature>
<dbReference type="OrthoDB" id="2017576at2759"/>
<reference evidence="4" key="1">
    <citation type="submission" date="2021-08" db="EMBL/GenBank/DDBJ databases">
        <title>WGS assembly of Ceratopteris richardii.</title>
        <authorList>
            <person name="Marchant D.B."/>
            <person name="Chen G."/>
            <person name="Jenkins J."/>
            <person name="Shu S."/>
            <person name="Leebens-Mack J."/>
            <person name="Grimwood J."/>
            <person name="Schmutz J."/>
            <person name="Soltis P."/>
            <person name="Soltis D."/>
            <person name="Chen Z.-H."/>
        </authorList>
    </citation>
    <scope>NUCLEOTIDE SEQUENCE</scope>
    <source>
        <strain evidence="4">Whitten #5841</strain>
        <tissue evidence="4">Leaf</tissue>
    </source>
</reference>
<keyword evidence="5" id="KW-1185">Reference proteome</keyword>
<dbReference type="InterPro" id="IPR012337">
    <property type="entry name" value="RNaseH-like_sf"/>
</dbReference>
<feature type="region of interest" description="Disordered" evidence="1">
    <location>
        <begin position="520"/>
        <end position="548"/>
    </location>
</feature>
<feature type="domain" description="HAT C-terminal dimerisation" evidence="3">
    <location>
        <begin position="433"/>
        <end position="497"/>
    </location>
</feature>
<evidence type="ECO:0000259" key="3">
    <source>
        <dbReference type="Pfam" id="PF05699"/>
    </source>
</evidence>
<proteinExistence type="predicted"/>
<feature type="compositionally biased region" description="Low complexity" evidence="1">
    <location>
        <begin position="1"/>
        <end position="19"/>
    </location>
</feature>
<protein>
    <submittedName>
        <fullName evidence="4">Uncharacterized protein</fullName>
    </submittedName>
</protein>
<evidence type="ECO:0000313" key="4">
    <source>
        <dbReference type="EMBL" id="KAH7288100.1"/>
    </source>
</evidence>
<dbReference type="PANTHER" id="PTHR32166">
    <property type="entry name" value="OSJNBA0013A04.12 PROTEIN"/>
    <property type="match status" value="1"/>
</dbReference>
<organism evidence="4 5">
    <name type="scientific">Ceratopteris richardii</name>
    <name type="common">Triangle waterfern</name>
    <dbReference type="NCBI Taxonomy" id="49495"/>
    <lineage>
        <taxon>Eukaryota</taxon>
        <taxon>Viridiplantae</taxon>
        <taxon>Streptophyta</taxon>
        <taxon>Embryophyta</taxon>
        <taxon>Tracheophyta</taxon>
        <taxon>Polypodiopsida</taxon>
        <taxon>Polypodiidae</taxon>
        <taxon>Polypodiales</taxon>
        <taxon>Pteridineae</taxon>
        <taxon>Pteridaceae</taxon>
        <taxon>Parkerioideae</taxon>
        <taxon>Ceratopteris</taxon>
    </lineage>
</organism>
<dbReference type="Proteomes" id="UP000825935">
    <property type="component" value="Chromosome 31"/>
</dbReference>
<evidence type="ECO:0000259" key="2">
    <source>
        <dbReference type="Pfam" id="PF04937"/>
    </source>
</evidence>
<comment type="caution">
    <text evidence="4">The sequence shown here is derived from an EMBL/GenBank/DDBJ whole genome shotgun (WGS) entry which is preliminary data.</text>
</comment>
<dbReference type="Pfam" id="PF04937">
    <property type="entry name" value="DUF659"/>
    <property type="match status" value="1"/>
</dbReference>
<dbReference type="EMBL" id="CM035436">
    <property type="protein sequence ID" value="KAH7288100.1"/>
    <property type="molecule type" value="Genomic_DNA"/>
</dbReference>
<dbReference type="InterPro" id="IPR008906">
    <property type="entry name" value="HATC_C_dom"/>
</dbReference>
<dbReference type="Pfam" id="PF05699">
    <property type="entry name" value="Dimer_Tnp_hAT"/>
    <property type="match status" value="1"/>
</dbReference>
<dbReference type="AlphaFoldDB" id="A0A8T2QWW4"/>
<dbReference type="SUPFAM" id="SSF53098">
    <property type="entry name" value="Ribonuclease H-like"/>
    <property type="match status" value="1"/>
</dbReference>
<feature type="region of interest" description="Disordered" evidence="1">
    <location>
        <begin position="1"/>
        <end position="22"/>
    </location>
</feature>
<gene>
    <name evidence="4" type="ORF">KP509_31G012000</name>
</gene>
<accession>A0A8T2QWW4</accession>
<sequence>MLLLPQTPTPTSTPSSTQSGMPYVRQSRQQTLHENWNPVLKEEVDTVVAHFFYHDHIAFNAAQSPYFKDMVKKIGEYGAHYVPPSSESLRTTLLEKEKKLVEAACESIKKSWERNGVSLLMYFISSHDASETGKSADILAAEWASAIEIVGPSNVVCIVADGEPSNRASGAIIENLYPHIVVCFCMAHCLNNILKDIGNLDWILPGINEANALVSFINNHTRVKNEFSKRSTLALLKYSDTRFAYNFTMLHRVVKCSGVLRGLLLSDEFARMPEASTSTGKHFRRLADDATWWESISHIVDIVHPLVHLLKIVDSMEPCIGKVYEAMDRTIESLKTLVKDNDRYEEISAICVSRWNAYYSPLHAAAYMLDPEFQDKKQYSDPEVANGWRIILERLVPDSATRRLIRDQLSKYRTGKDASYACAYAQEDRLRVGATLWWKDFGFDGPNLQQLAIRILSQACTTSCLEQLWSVYRHVSSKKRNRLGVQRASDLVFVSANLRMLRRTQCVEGDPFKEWELEHESDQVANEEHEVEATDCVAENETPHLDSP</sequence>
<evidence type="ECO:0000256" key="1">
    <source>
        <dbReference type="SAM" id="MobiDB-lite"/>
    </source>
</evidence>
<name>A0A8T2QWW4_CERRI</name>
<dbReference type="OMA" id="FRMLENS"/>
<dbReference type="PANTHER" id="PTHR32166:SF123">
    <property type="entry name" value="BED-TYPE DOMAIN-CONTAINING PROTEIN"/>
    <property type="match status" value="1"/>
</dbReference>
<dbReference type="InterPro" id="IPR007021">
    <property type="entry name" value="DUF659"/>
</dbReference>
<evidence type="ECO:0000313" key="5">
    <source>
        <dbReference type="Proteomes" id="UP000825935"/>
    </source>
</evidence>
<feature type="compositionally biased region" description="Basic and acidic residues" evidence="1">
    <location>
        <begin position="520"/>
        <end position="532"/>
    </location>
</feature>
<dbReference type="GO" id="GO:0046983">
    <property type="term" value="F:protein dimerization activity"/>
    <property type="evidence" value="ECO:0007669"/>
    <property type="project" value="InterPro"/>
</dbReference>